<sequence>MVLYVALETWTKVLKVNIRSSNGQKTDVCLSESYAGQCDRDDGACAQACIADQLECGKCSGKCGNFRNTTLRVCYCKGCEAVTAKFIEREKQAPDVHPTVQNGVDTPWCGDIVELIIDHAIKEECWQKCEEVPECKGAHYYARGRQCWLKARMDCAKGPGGYDSWDYIKGTLPGPYPVVELGMDYPCGDVTKIEYVQTQEECWSKCDAVSRWCIVASYGDKTCWLKSQKNVGVRSAGTVSYIRRDETGHGGSCIY</sequence>
<evidence type="ECO:0000313" key="3">
    <source>
        <dbReference type="Proteomes" id="UP000192578"/>
    </source>
</evidence>
<protein>
    <recommendedName>
        <fullName evidence="1">Apple domain-containing protein</fullName>
    </recommendedName>
</protein>
<evidence type="ECO:0000313" key="2">
    <source>
        <dbReference type="EMBL" id="OWA54654.1"/>
    </source>
</evidence>
<dbReference type="Proteomes" id="UP000192578">
    <property type="component" value="Unassembled WGS sequence"/>
</dbReference>
<dbReference type="AlphaFoldDB" id="A0A9X6NRF0"/>
<dbReference type="InterPro" id="IPR003609">
    <property type="entry name" value="Pan_app"/>
</dbReference>
<feature type="domain" description="Apple" evidence="1">
    <location>
        <begin position="118"/>
        <end position="151"/>
    </location>
</feature>
<dbReference type="EMBL" id="MTYJ01000437">
    <property type="protein sequence ID" value="OWA54654.1"/>
    <property type="molecule type" value="Genomic_DNA"/>
</dbReference>
<gene>
    <name evidence="2" type="ORF">BV898_19053</name>
</gene>
<accession>A0A9X6NRF0</accession>
<dbReference type="Gene3D" id="3.50.4.10">
    <property type="entry name" value="Hepatocyte Growth Factor"/>
    <property type="match status" value="2"/>
</dbReference>
<evidence type="ECO:0000259" key="1">
    <source>
        <dbReference type="Pfam" id="PF00024"/>
    </source>
</evidence>
<organism evidence="2 3">
    <name type="scientific">Hypsibius exemplaris</name>
    <name type="common">Freshwater tardigrade</name>
    <dbReference type="NCBI Taxonomy" id="2072580"/>
    <lineage>
        <taxon>Eukaryota</taxon>
        <taxon>Metazoa</taxon>
        <taxon>Ecdysozoa</taxon>
        <taxon>Tardigrada</taxon>
        <taxon>Eutardigrada</taxon>
        <taxon>Parachela</taxon>
        <taxon>Hypsibioidea</taxon>
        <taxon>Hypsibiidae</taxon>
        <taxon>Hypsibius</taxon>
    </lineage>
</organism>
<dbReference type="OrthoDB" id="78172at2759"/>
<name>A0A9X6NRF0_HYPEX</name>
<reference evidence="3" key="1">
    <citation type="submission" date="2017-01" db="EMBL/GenBank/DDBJ databases">
        <title>Comparative genomics of anhydrobiosis in the tardigrade Hypsibius dujardini.</title>
        <authorList>
            <person name="Yoshida Y."/>
            <person name="Koutsovoulos G."/>
            <person name="Laetsch D."/>
            <person name="Stevens L."/>
            <person name="Kumar S."/>
            <person name="Horikawa D."/>
            <person name="Ishino K."/>
            <person name="Komine S."/>
            <person name="Tomita M."/>
            <person name="Blaxter M."/>
            <person name="Arakawa K."/>
        </authorList>
    </citation>
    <scope>NUCLEOTIDE SEQUENCE [LARGE SCALE GENOMIC DNA]</scope>
    <source>
        <strain evidence="3">Z151</strain>
    </source>
</reference>
<keyword evidence="3" id="KW-1185">Reference proteome</keyword>
<proteinExistence type="predicted"/>
<dbReference type="Pfam" id="PF00024">
    <property type="entry name" value="PAN_1"/>
    <property type="match status" value="1"/>
</dbReference>
<comment type="caution">
    <text evidence="2">The sequence shown here is derived from an EMBL/GenBank/DDBJ whole genome shotgun (WGS) entry which is preliminary data.</text>
</comment>